<dbReference type="AlphaFoldDB" id="A0A6C0AN81"/>
<reference evidence="1" key="1">
    <citation type="journal article" date="2020" name="Nature">
        <title>Giant virus diversity and host interactions through global metagenomics.</title>
        <authorList>
            <person name="Schulz F."/>
            <person name="Roux S."/>
            <person name="Paez-Espino D."/>
            <person name="Jungbluth S."/>
            <person name="Walsh D.A."/>
            <person name="Denef V.J."/>
            <person name="McMahon K.D."/>
            <person name="Konstantinidis K.T."/>
            <person name="Eloe-Fadrosh E.A."/>
            <person name="Kyrpides N.C."/>
            <person name="Woyke T."/>
        </authorList>
    </citation>
    <scope>NUCLEOTIDE SEQUENCE</scope>
    <source>
        <strain evidence="1">GVMAG-S-1101161-73</strain>
    </source>
</reference>
<dbReference type="EMBL" id="MN740728">
    <property type="protein sequence ID" value="QHS80943.1"/>
    <property type="molecule type" value="Genomic_DNA"/>
</dbReference>
<organism evidence="1">
    <name type="scientific">viral metagenome</name>
    <dbReference type="NCBI Taxonomy" id="1070528"/>
    <lineage>
        <taxon>unclassified sequences</taxon>
        <taxon>metagenomes</taxon>
        <taxon>organismal metagenomes</taxon>
    </lineage>
</organism>
<proteinExistence type="predicted"/>
<evidence type="ECO:0000313" key="1">
    <source>
        <dbReference type="EMBL" id="QHS80943.1"/>
    </source>
</evidence>
<protein>
    <submittedName>
        <fullName evidence="1">Uncharacterized protein</fullName>
    </submittedName>
</protein>
<sequence>MLTFKTTDDHLLVGGKTFYVKDVIKVIGGKWQSSTSSWAIPVFLDNNLLRDTLQKDSDTAYSLIKKKEREQRKAQNAYDASSEGMAAAADSERQRILWCFEQKQKTGAYWWLCCADCKVVDWNRRCTTCMKCAEWDGYCWNSFRKNGSIFTGD</sequence>
<name>A0A6C0AN81_9ZZZZ</name>
<accession>A0A6C0AN81</accession>